<comment type="catalytic activity">
    <reaction evidence="5">
        <text>a 5'-end (N(2),N(7)-dimethyl 5'-triphosphoguanosine)-ribonucleoside in snRNA + S-adenosyl-L-methionine = a 5'-end (N(2),N(2),N(7)-trimethyl 5'-triphosphoguanosine)-ribonucleoside in snRNA + S-adenosyl-L-homocysteine + H(+)</text>
        <dbReference type="Rhea" id="RHEA:78479"/>
        <dbReference type="Rhea" id="RHEA-COMP:19087"/>
        <dbReference type="Rhea" id="RHEA-COMP:19089"/>
        <dbReference type="ChEBI" id="CHEBI:15378"/>
        <dbReference type="ChEBI" id="CHEBI:57856"/>
        <dbReference type="ChEBI" id="CHEBI:59789"/>
        <dbReference type="ChEBI" id="CHEBI:167623"/>
        <dbReference type="ChEBI" id="CHEBI:172880"/>
    </reaction>
    <physiologicalReaction direction="left-to-right" evidence="5">
        <dbReference type="Rhea" id="RHEA:78480"/>
    </physiologicalReaction>
</comment>
<evidence type="ECO:0000256" key="7">
    <source>
        <dbReference type="ARBA" id="ARBA00049790"/>
    </source>
</evidence>
<dbReference type="FunFam" id="3.40.50.150:FF:000270">
    <property type="entry name" value="RNA methylase family protein"/>
    <property type="match status" value="1"/>
</dbReference>
<dbReference type="Gene3D" id="3.40.50.150">
    <property type="entry name" value="Vaccinia Virus protein VP39"/>
    <property type="match status" value="1"/>
</dbReference>
<comment type="catalytic activity">
    <reaction evidence="4">
        <text>a 5'-end (N(7)-methyl 5'-triphosphoguanosine)-ribonucleoside in snoRNA + S-adenosyl-L-methionine = a 5'-end (N(2),N(7)-dimethyl 5'-triphosphoguanosine)-ribonucleoside in snoRNA + S-adenosyl-L-homocysteine + H(+)</text>
        <dbReference type="Rhea" id="RHEA:78475"/>
        <dbReference type="Rhea" id="RHEA-COMP:19086"/>
        <dbReference type="Rhea" id="RHEA-COMP:19088"/>
        <dbReference type="ChEBI" id="CHEBI:15378"/>
        <dbReference type="ChEBI" id="CHEBI:57856"/>
        <dbReference type="ChEBI" id="CHEBI:59789"/>
        <dbReference type="ChEBI" id="CHEBI:156461"/>
        <dbReference type="ChEBI" id="CHEBI:172880"/>
    </reaction>
    <physiologicalReaction direction="left-to-right" evidence="4">
        <dbReference type="Rhea" id="RHEA:78476"/>
    </physiologicalReaction>
</comment>
<protein>
    <recommendedName>
        <fullName evidence="1">Trimethylguanosine synthase</fullName>
    </recommendedName>
    <alternativeName>
        <fullName evidence="7">Cap-specific guanine-N(2) methyltransferase</fullName>
    </alternativeName>
</protein>
<dbReference type="Pfam" id="PF09445">
    <property type="entry name" value="Methyltransf_15"/>
    <property type="match status" value="1"/>
</dbReference>
<gene>
    <name evidence="8" type="primary">tgs1</name>
    <name evidence="8" type="ORF">LTR77_002998</name>
</gene>
<evidence type="ECO:0000256" key="1">
    <source>
        <dbReference type="ARBA" id="ARBA00018517"/>
    </source>
</evidence>
<keyword evidence="9" id="KW-1185">Reference proteome</keyword>
<comment type="caution">
    <text evidence="8">The sequence shown here is derived from an EMBL/GenBank/DDBJ whole genome shotgun (WGS) entry which is preliminary data.</text>
</comment>
<dbReference type="RefSeq" id="XP_064661595.1">
    <property type="nucleotide sequence ID" value="XM_064800256.1"/>
</dbReference>
<dbReference type="AlphaFoldDB" id="A0AAV9PJA5"/>
<dbReference type="PANTHER" id="PTHR14741:SF32">
    <property type="entry name" value="TRIMETHYLGUANOSINE SYNTHASE"/>
    <property type="match status" value="1"/>
</dbReference>
<dbReference type="EMBL" id="JAVRRT010000004">
    <property type="protein sequence ID" value="KAK5172877.1"/>
    <property type="molecule type" value="Genomic_DNA"/>
</dbReference>
<dbReference type="SUPFAM" id="SSF53335">
    <property type="entry name" value="S-adenosyl-L-methionine-dependent methyltransferases"/>
    <property type="match status" value="1"/>
</dbReference>
<comment type="similarity">
    <text evidence="2">Belongs to the methyltransferase superfamily. Trimethylguanosine synthase family.</text>
</comment>
<dbReference type="InterPro" id="IPR029063">
    <property type="entry name" value="SAM-dependent_MTases_sf"/>
</dbReference>
<evidence type="ECO:0000256" key="4">
    <source>
        <dbReference type="ARBA" id="ARBA00048740"/>
    </source>
</evidence>
<evidence type="ECO:0000313" key="8">
    <source>
        <dbReference type="EMBL" id="KAK5172877.1"/>
    </source>
</evidence>
<accession>A0AAV9PJA5</accession>
<evidence type="ECO:0000256" key="3">
    <source>
        <dbReference type="ARBA" id="ARBA00047418"/>
    </source>
</evidence>
<dbReference type="CDD" id="cd02440">
    <property type="entry name" value="AdoMet_MTases"/>
    <property type="match status" value="1"/>
</dbReference>
<dbReference type="InterPro" id="IPR019012">
    <property type="entry name" value="RNA_cap_Gua-N2-MeTrfase"/>
</dbReference>
<reference evidence="8 9" key="1">
    <citation type="submission" date="2023-08" db="EMBL/GenBank/DDBJ databases">
        <title>Black Yeasts Isolated from many extreme environments.</title>
        <authorList>
            <person name="Coleine C."/>
            <person name="Stajich J.E."/>
            <person name="Selbmann L."/>
        </authorList>
    </citation>
    <scope>NUCLEOTIDE SEQUENCE [LARGE SCALE GENOMIC DNA]</scope>
    <source>
        <strain evidence="8 9">CCFEE 5935</strain>
    </source>
</reference>
<dbReference type="GO" id="GO:0005634">
    <property type="term" value="C:nucleus"/>
    <property type="evidence" value="ECO:0007669"/>
    <property type="project" value="TreeGrafter"/>
</dbReference>
<dbReference type="GO" id="GO:0071164">
    <property type="term" value="F:RNA cap trimethylguanosine synthase activity"/>
    <property type="evidence" value="ECO:0007669"/>
    <property type="project" value="TreeGrafter"/>
</dbReference>
<evidence type="ECO:0000256" key="2">
    <source>
        <dbReference type="ARBA" id="ARBA00025783"/>
    </source>
</evidence>
<evidence type="ECO:0000313" key="9">
    <source>
        <dbReference type="Proteomes" id="UP001337655"/>
    </source>
</evidence>
<proteinExistence type="inferred from homology"/>
<dbReference type="Proteomes" id="UP001337655">
    <property type="component" value="Unassembled WGS sequence"/>
</dbReference>
<evidence type="ECO:0000256" key="5">
    <source>
        <dbReference type="ARBA" id="ARBA00048763"/>
    </source>
</evidence>
<dbReference type="PANTHER" id="PTHR14741">
    <property type="entry name" value="S-ADENOSYLMETHIONINE-DEPENDENT METHYLTRANSFERASE RELATED"/>
    <property type="match status" value="1"/>
</dbReference>
<name>A0AAV9PJA5_9PEZI</name>
<comment type="catalytic activity">
    <reaction evidence="3">
        <text>a 5'-end (N(2),N(7)-dimethyl 5'-triphosphoguanosine)-ribonucleoside in snoRNA + S-adenosyl-L-methionine = a 5'-end (N(2),N(2),N(7)-trimethyl 5'-triphosphoguanosine)-ribonucleoside in snoRNA + S-adenosyl-L-homocysteine + H(+)</text>
        <dbReference type="Rhea" id="RHEA:78507"/>
        <dbReference type="Rhea" id="RHEA-COMP:19088"/>
        <dbReference type="Rhea" id="RHEA-COMP:19090"/>
        <dbReference type="ChEBI" id="CHEBI:15378"/>
        <dbReference type="ChEBI" id="CHEBI:57856"/>
        <dbReference type="ChEBI" id="CHEBI:59789"/>
        <dbReference type="ChEBI" id="CHEBI:167623"/>
        <dbReference type="ChEBI" id="CHEBI:172880"/>
    </reaction>
    <physiologicalReaction direction="left-to-right" evidence="3">
        <dbReference type="Rhea" id="RHEA:78508"/>
    </physiologicalReaction>
</comment>
<dbReference type="GeneID" id="89924345"/>
<sequence>MTETSAEAPEGVHHYAVAEEVPFHISKYWHQRHKIWSKFDEGVWMTDDAWFGVTPEPVANKVAEHVATAPESRTQLIDAFAGAGGNTIAFALSGRWERIFAVEKDPKVLACAKHNAEVYGVANKIWWIEGDVFEMMKSRLKFQGKDTVVFGSPPWGGPTYTDFEVFDLGMMEPYPLEKMFTTFTAKNRSAVLYLPRTSDLRQLAKRAKGDEKLKVTHYCMNGASKALCVYFGDFTFVGGPQRERG</sequence>
<organism evidence="8 9">
    <name type="scientific">Saxophila tyrrhenica</name>
    <dbReference type="NCBI Taxonomy" id="1690608"/>
    <lineage>
        <taxon>Eukaryota</taxon>
        <taxon>Fungi</taxon>
        <taxon>Dikarya</taxon>
        <taxon>Ascomycota</taxon>
        <taxon>Pezizomycotina</taxon>
        <taxon>Dothideomycetes</taxon>
        <taxon>Dothideomycetidae</taxon>
        <taxon>Mycosphaerellales</taxon>
        <taxon>Extremaceae</taxon>
        <taxon>Saxophila</taxon>
    </lineage>
</organism>
<comment type="catalytic activity">
    <reaction evidence="6">
        <text>a 5'-end (N(7)-methyl 5'-triphosphoguanosine)-ribonucleoside in snRNA + S-adenosyl-L-methionine = a 5'-end (N(2),N(7)-dimethyl 5'-triphosphoguanosine)-ribonucleoside in snRNA + S-adenosyl-L-homocysteine + H(+)</text>
        <dbReference type="Rhea" id="RHEA:78471"/>
        <dbReference type="Rhea" id="RHEA-COMP:19085"/>
        <dbReference type="Rhea" id="RHEA-COMP:19087"/>
        <dbReference type="ChEBI" id="CHEBI:15378"/>
        <dbReference type="ChEBI" id="CHEBI:57856"/>
        <dbReference type="ChEBI" id="CHEBI:59789"/>
        <dbReference type="ChEBI" id="CHEBI:156461"/>
        <dbReference type="ChEBI" id="CHEBI:172880"/>
    </reaction>
    <physiologicalReaction direction="left-to-right" evidence="6">
        <dbReference type="Rhea" id="RHEA:78472"/>
    </physiologicalReaction>
</comment>
<evidence type="ECO:0000256" key="6">
    <source>
        <dbReference type="ARBA" id="ARBA00049075"/>
    </source>
</evidence>